<keyword evidence="4 10" id="KW-0812">Transmembrane</keyword>
<dbReference type="Gene3D" id="2.20.200.10">
    <property type="entry name" value="Outer membrane efflux proteins (OEP)"/>
    <property type="match status" value="1"/>
</dbReference>
<dbReference type="InterPro" id="IPR003423">
    <property type="entry name" value="OMP_efflux"/>
</dbReference>
<feature type="chain" id="PRO_5027162716" evidence="10">
    <location>
        <begin position="23"/>
        <end position="482"/>
    </location>
</feature>
<keyword evidence="5 10" id="KW-0732">Signal</keyword>
<feature type="signal peptide" evidence="10">
    <location>
        <begin position="1"/>
        <end position="22"/>
    </location>
</feature>
<gene>
    <name evidence="11" type="ORF">G7Y85_13985</name>
</gene>
<reference evidence="11 12" key="1">
    <citation type="journal article" date="2014" name="Int. J. Syst. Evol. Microbiol.">
        <title>Solimonas terrae sp. nov., isolated from soil.</title>
        <authorList>
            <person name="Kim S.J."/>
            <person name="Moon J.Y."/>
            <person name="Weon H.Y."/>
            <person name="Ahn J.H."/>
            <person name="Chen W.M."/>
            <person name="Kwon S.W."/>
        </authorList>
    </citation>
    <scope>NUCLEOTIDE SEQUENCE [LARGE SCALE GENOMIC DNA]</scope>
    <source>
        <strain evidence="11 12">KIS83-12</strain>
    </source>
</reference>
<dbReference type="PROSITE" id="PS51257">
    <property type="entry name" value="PROKAR_LIPOPROTEIN"/>
    <property type="match status" value="1"/>
</dbReference>
<evidence type="ECO:0000256" key="3">
    <source>
        <dbReference type="ARBA" id="ARBA00022452"/>
    </source>
</evidence>
<dbReference type="SUPFAM" id="SSF56954">
    <property type="entry name" value="Outer membrane efflux proteins (OEP)"/>
    <property type="match status" value="1"/>
</dbReference>
<keyword evidence="7 10" id="KW-0564">Palmitate</keyword>
<dbReference type="PANTHER" id="PTHR30203:SF20">
    <property type="entry name" value="MULTIDRUG RESISTANCE OUTER MEMBRANE PROTEIN MDTP-RELATED"/>
    <property type="match status" value="1"/>
</dbReference>
<evidence type="ECO:0000256" key="6">
    <source>
        <dbReference type="ARBA" id="ARBA00023136"/>
    </source>
</evidence>
<evidence type="ECO:0000256" key="5">
    <source>
        <dbReference type="ARBA" id="ARBA00022729"/>
    </source>
</evidence>
<keyword evidence="8 10" id="KW-0449">Lipoprotein</keyword>
<dbReference type="PANTHER" id="PTHR30203">
    <property type="entry name" value="OUTER MEMBRANE CATION EFFLUX PROTEIN"/>
    <property type="match status" value="1"/>
</dbReference>
<evidence type="ECO:0000256" key="1">
    <source>
        <dbReference type="ARBA" id="ARBA00004370"/>
    </source>
</evidence>
<keyword evidence="3 10" id="KW-1134">Transmembrane beta strand</keyword>
<evidence type="ECO:0000256" key="10">
    <source>
        <dbReference type="RuleBase" id="RU362097"/>
    </source>
</evidence>
<dbReference type="Pfam" id="PF02321">
    <property type="entry name" value="OEP"/>
    <property type="match status" value="2"/>
</dbReference>
<evidence type="ECO:0000256" key="4">
    <source>
        <dbReference type="ARBA" id="ARBA00022692"/>
    </source>
</evidence>
<evidence type="ECO:0000313" key="12">
    <source>
        <dbReference type="Proteomes" id="UP000472676"/>
    </source>
</evidence>
<comment type="caution">
    <text evidence="11">The sequence shown here is derived from an EMBL/GenBank/DDBJ whole genome shotgun (WGS) entry which is preliminary data.</text>
</comment>
<dbReference type="GO" id="GO:0015562">
    <property type="term" value="F:efflux transmembrane transporter activity"/>
    <property type="evidence" value="ECO:0007669"/>
    <property type="project" value="InterPro"/>
</dbReference>
<dbReference type="Proteomes" id="UP000472676">
    <property type="component" value="Unassembled WGS sequence"/>
</dbReference>
<evidence type="ECO:0000256" key="7">
    <source>
        <dbReference type="ARBA" id="ARBA00023139"/>
    </source>
</evidence>
<dbReference type="RefSeq" id="WP_166258259.1">
    <property type="nucleotide sequence ID" value="NZ_JAAMOW010000007.1"/>
</dbReference>
<comment type="function">
    <text evidence="9">Could be involved in resistance to puromycin, acriflavine and tetraphenylarsonium chloride.</text>
</comment>
<dbReference type="GO" id="GO:0009279">
    <property type="term" value="C:cell outer membrane"/>
    <property type="evidence" value="ECO:0007669"/>
    <property type="project" value="UniProtKB-SubCell"/>
</dbReference>
<protein>
    <submittedName>
        <fullName evidence="11">Efflux transporter outer membrane subunit</fullName>
    </submittedName>
</protein>
<dbReference type="Gene3D" id="1.20.1600.10">
    <property type="entry name" value="Outer membrane efflux proteins (OEP)"/>
    <property type="match status" value="1"/>
</dbReference>
<sequence>MKPAPARFAIGAVLLSSAGILAGCASMHGIAPDATPASAAALQPDAQMRQEAAAAWPQQRWWQAFGDPQLDRLIEIAGAGNPDLTVARARVRLAAAQASAAHAGTLPGIDAKASAQDTLFTRQSFIPPPYAGNFWWSNDAALDFHYALDLWGGDAAALESAKANTLASAAAEQAARLSLQSTIVQAYAQLALQYERRDVLGADLQNRQQLVDIARQRLAAGIGTELELAQAQTGVPVAQAEIDAVDQQIEILHHQLAALSGQGPDAGDALTPPHLQLPQGSLLPSQLPAELIARRPDIAARRWQLEAAAQTIKVARARFYPNIDLVAAVGLQSLGFHHFLTDDALAANVGPAISLPIFDGGKLRANLDARSAQYDEAVGAYNATLIQALQQIADQVTTIRGLERQQVQIDAAVTSAQHAHDLAMRGYRAGLTDYLNVLNAETGLLAQRDRAASLRLHRLAAHAQLIAAIGGGLPPATDDATP</sequence>
<keyword evidence="12" id="KW-1185">Reference proteome</keyword>
<comment type="subcellular location">
    <subcellularLocation>
        <location evidence="10">Cell outer membrane</location>
        <topology evidence="10">Lipid-anchor</topology>
    </subcellularLocation>
    <subcellularLocation>
        <location evidence="1">Membrane</location>
    </subcellularLocation>
</comment>
<name>A0A6M2BV49_9GAMM</name>
<dbReference type="InterPro" id="IPR010131">
    <property type="entry name" value="MdtP/NodT-like"/>
</dbReference>
<dbReference type="EMBL" id="JAAMOW010000007">
    <property type="protein sequence ID" value="NGY05879.1"/>
    <property type="molecule type" value="Genomic_DNA"/>
</dbReference>
<keyword evidence="6 10" id="KW-0472">Membrane</keyword>
<evidence type="ECO:0000256" key="9">
    <source>
        <dbReference type="ARBA" id="ARBA00037313"/>
    </source>
</evidence>
<proteinExistence type="inferred from homology"/>
<comment type="similarity">
    <text evidence="2 10">Belongs to the outer membrane factor (OMF) (TC 1.B.17) family.</text>
</comment>
<evidence type="ECO:0000313" key="11">
    <source>
        <dbReference type="EMBL" id="NGY05879.1"/>
    </source>
</evidence>
<accession>A0A6M2BV49</accession>
<dbReference type="NCBIfam" id="TIGR01845">
    <property type="entry name" value="outer_NodT"/>
    <property type="match status" value="1"/>
</dbReference>
<evidence type="ECO:0000256" key="8">
    <source>
        <dbReference type="ARBA" id="ARBA00023288"/>
    </source>
</evidence>
<dbReference type="AlphaFoldDB" id="A0A6M2BV49"/>
<organism evidence="11 12">
    <name type="scientific">Solimonas terrae</name>
    <dbReference type="NCBI Taxonomy" id="1396819"/>
    <lineage>
        <taxon>Bacteria</taxon>
        <taxon>Pseudomonadati</taxon>
        <taxon>Pseudomonadota</taxon>
        <taxon>Gammaproteobacteria</taxon>
        <taxon>Nevskiales</taxon>
        <taxon>Nevskiaceae</taxon>
        <taxon>Solimonas</taxon>
    </lineage>
</organism>
<evidence type="ECO:0000256" key="2">
    <source>
        <dbReference type="ARBA" id="ARBA00007613"/>
    </source>
</evidence>